<evidence type="ECO:0000313" key="3">
    <source>
        <dbReference type="Proteomes" id="UP000224567"/>
    </source>
</evidence>
<dbReference type="OrthoDB" id="1304949at2759"/>
<dbReference type="EMBL" id="MLFT02000007">
    <property type="protein sequence ID" value="PHT42773.1"/>
    <property type="molecule type" value="Genomic_DNA"/>
</dbReference>
<reference evidence="3" key="2">
    <citation type="journal article" date="2017" name="J. Anim. Genet.">
        <title>Multiple reference genome sequences of hot pepper reveal the massive evolution of plant disease resistance genes by retroduplication.</title>
        <authorList>
            <person name="Kim S."/>
            <person name="Park J."/>
            <person name="Yeom S.-I."/>
            <person name="Kim Y.-M."/>
            <person name="Seo E."/>
            <person name="Kim K.-T."/>
            <person name="Kim M.-S."/>
            <person name="Lee J.M."/>
            <person name="Cheong K."/>
            <person name="Shin H.-S."/>
            <person name="Kim S.-B."/>
            <person name="Han K."/>
            <person name="Lee J."/>
            <person name="Park M."/>
            <person name="Lee H.-A."/>
            <person name="Lee H.-Y."/>
            <person name="Lee Y."/>
            <person name="Oh S."/>
            <person name="Lee J.H."/>
            <person name="Choi E."/>
            <person name="Choi E."/>
            <person name="Lee S.E."/>
            <person name="Jeon J."/>
            <person name="Kim H."/>
            <person name="Choi G."/>
            <person name="Song H."/>
            <person name="Lee J."/>
            <person name="Lee S.-C."/>
            <person name="Kwon J.-K."/>
            <person name="Lee H.-Y."/>
            <person name="Koo N."/>
            <person name="Hong Y."/>
            <person name="Kim R.W."/>
            <person name="Kang W.-H."/>
            <person name="Huh J.H."/>
            <person name="Kang B.-C."/>
            <person name="Yang T.-J."/>
            <person name="Lee Y.-H."/>
            <person name="Bennetzen J.L."/>
            <person name="Choi D."/>
        </authorList>
    </citation>
    <scope>NUCLEOTIDE SEQUENCE [LARGE SCALE GENOMIC DNA]</scope>
    <source>
        <strain evidence="3">cv. PBC81</strain>
    </source>
</reference>
<dbReference type="AlphaFoldDB" id="A0A2G2WBZ5"/>
<evidence type="ECO:0000256" key="1">
    <source>
        <dbReference type="SAM" id="MobiDB-lite"/>
    </source>
</evidence>
<sequence>MTQESQTSSASKRGIGRGMPPQRQDHEDNSGGHTKPFKRTSMVGIRIYQDEDVFIILNPGYPSRRVISSSEKVTKRSDIVTGDIGYTPRQGFKWKGKSAITNRNLERMRDKKVIQTRWMSVESTTEHHNITVDNTSTTSKEEEKVESISSEEWKNYPFEGFNISDEASKILTKLINDYSEWIANGLLKHHAGRLQESS</sequence>
<organism evidence="2 3">
    <name type="scientific">Capsicum baccatum</name>
    <name type="common">Peruvian pepper</name>
    <dbReference type="NCBI Taxonomy" id="33114"/>
    <lineage>
        <taxon>Eukaryota</taxon>
        <taxon>Viridiplantae</taxon>
        <taxon>Streptophyta</taxon>
        <taxon>Embryophyta</taxon>
        <taxon>Tracheophyta</taxon>
        <taxon>Spermatophyta</taxon>
        <taxon>Magnoliopsida</taxon>
        <taxon>eudicotyledons</taxon>
        <taxon>Gunneridae</taxon>
        <taxon>Pentapetalae</taxon>
        <taxon>asterids</taxon>
        <taxon>lamiids</taxon>
        <taxon>Solanales</taxon>
        <taxon>Solanaceae</taxon>
        <taxon>Solanoideae</taxon>
        <taxon>Capsiceae</taxon>
        <taxon>Capsicum</taxon>
    </lineage>
</organism>
<name>A0A2G2WBZ5_CAPBA</name>
<gene>
    <name evidence="2" type="ORF">CQW23_16798</name>
</gene>
<reference evidence="2 3" key="1">
    <citation type="journal article" date="2017" name="Genome Biol.">
        <title>New reference genome sequences of hot pepper reveal the massive evolution of plant disease-resistance genes by retroduplication.</title>
        <authorList>
            <person name="Kim S."/>
            <person name="Park J."/>
            <person name="Yeom S.I."/>
            <person name="Kim Y.M."/>
            <person name="Seo E."/>
            <person name="Kim K.T."/>
            <person name="Kim M.S."/>
            <person name="Lee J.M."/>
            <person name="Cheong K."/>
            <person name="Shin H.S."/>
            <person name="Kim S.B."/>
            <person name="Han K."/>
            <person name="Lee J."/>
            <person name="Park M."/>
            <person name="Lee H.A."/>
            <person name="Lee H.Y."/>
            <person name="Lee Y."/>
            <person name="Oh S."/>
            <person name="Lee J.H."/>
            <person name="Choi E."/>
            <person name="Choi E."/>
            <person name="Lee S.E."/>
            <person name="Jeon J."/>
            <person name="Kim H."/>
            <person name="Choi G."/>
            <person name="Song H."/>
            <person name="Lee J."/>
            <person name="Lee S.C."/>
            <person name="Kwon J.K."/>
            <person name="Lee H.Y."/>
            <person name="Koo N."/>
            <person name="Hong Y."/>
            <person name="Kim R.W."/>
            <person name="Kang W.H."/>
            <person name="Huh J.H."/>
            <person name="Kang B.C."/>
            <person name="Yang T.J."/>
            <person name="Lee Y.H."/>
            <person name="Bennetzen J.L."/>
            <person name="Choi D."/>
        </authorList>
    </citation>
    <scope>NUCLEOTIDE SEQUENCE [LARGE SCALE GENOMIC DNA]</scope>
    <source>
        <strain evidence="3">cv. PBC81</strain>
    </source>
</reference>
<protein>
    <submittedName>
        <fullName evidence="2">Uncharacterized protein</fullName>
    </submittedName>
</protein>
<comment type="caution">
    <text evidence="2">The sequence shown here is derived from an EMBL/GenBank/DDBJ whole genome shotgun (WGS) entry which is preliminary data.</text>
</comment>
<dbReference type="Proteomes" id="UP000224567">
    <property type="component" value="Unassembled WGS sequence"/>
</dbReference>
<keyword evidence="3" id="KW-1185">Reference proteome</keyword>
<accession>A0A2G2WBZ5</accession>
<feature type="region of interest" description="Disordered" evidence="1">
    <location>
        <begin position="1"/>
        <end position="38"/>
    </location>
</feature>
<feature type="compositionally biased region" description="Polar residues" evidence="1">
    <location>
        <begin position="1"/>
        <end position="11"/>
    </location>
</feature>
<dbReference type="STRING" id="33114.A0A2G2WBZ5"/>
<proteinExistence type="predicted"/>
<evidence type="ECO:0000313" key="2">
    <source>
        <dbReference type="EMBL" id="PHT42773.1"/>
    </source>
</evidence>